<evidence type="ECO:0000313" key="4">
    <source>
        <dbReference type="Proteomes" id="UP000319859"/>
    </source>
</evidence>
<organism evidence="3 4">
    <name type="scientific">Nitrospirillum amazonense</name>
    <dbReference type="NCBI Taxonomy" id="28077"/>
    <lineage>
        <taxon>Bacteria</taxon>
        <taxon>Pseudomonadati</taxon>
        <taxon>Pseudomonadota</taxon>
        <taxon>Alphaproteobacteria</taxon>
        <taxon>Rhodospirillales</taxon>
        <taxon>Azospirillaceae</taxon>
        <taxon>Nitrospirillum</taxon>
    </lineage>
</organism>
<sequence>MPTRNVVLTDHNERVIEDLVRTGRYQNASEVLRAGLRLIERVENEHAAKLKALGEAAEAGHREMDEGRFDEVTDDGLEEYVAALGREAAGGP</sequence>
<dbReference type="Pfam" id="PF03693">
    <property type="entry name" value="ParD_antitoxin"/>
    <property type="match status" value="1"/>
</dbReference>
<dbReference type="Proteomes" id="UP000319859">
    <property type="component" value="Unassembled WGS sequence"/>
</dbReference>
<dbReference type="EMBL" id="VITN01000012">
    <property type="protein sequence ID" value="TWB16960.1"/>
    <property type="molecule type" value="Genomic_DNA"/>
</dbReference>
<evidence type="ECO:0000256" key="1">
    <source>
        <dbReference type="ARBA" id="ARBA00008580"/>
    </source>
</evidence>
<comment type="caution">
    <text evidence="3">The sequence shown here is derived from an EMBL/GenBank/DDBJ whole genome shotgun (WGS) entry which is preliminary data.</text>
</comment>
<name>A0A560F5R2_9PROT</name>
<reference evidence="3 4" key="1">
    <citation type="submission" date="2019-06" db="EMBL/GenBank/DDBJ databases">
        <title>Genomic Encyclopedia of Type Strains, Phase IV (KMG-V): Genome sequencing to study the core and pangenomes of soil and plant-associated prokaryotes.</title>
        <authorList>
            <person name="Whitman W."/>
        </authorList>
    </citation>
    <scope>NUCLEOTIDE SEQUENCE [LARGE SCALE GENOMIC DNA]</scope>
    <source>
        <strain evidence="3 4">BR 11880</strain>
    </source>
</reference>
<protein>
    <submittedName>
        <fullName evidence="3">Antitoxin ParD1/3/4</fullName>
    </submittedName>
</protein>
<dbReference type="InterPro" id="IPR038296">
    <property type="entry name" value="ParD_sf"/>
</dbReference>
<dbReference type="GO" id="GO:0006355">
    <property type="term" value="P:regulation of DNA-templated transcription"/>
    <property type="evidence" value="ECO:0007669"/>
    <property type="project" value="InterPro"/>
</dbReference>
<dbReference type="Gene3D" id="6.10.10.120">
    <property type="entry name" value="Antitoxin ParD1-like"/>
    <property type="match status" value="1"/>
</dbReference>
<proteinExistence type="inferred from homology"/>
<comment type="similarity">
    <text evidence="1">Belongs to the ParD antitoxin family.</text>
</comment>
<dbReference type="OrthoDB" id="9811310at2"/>
<dbReference type="RefSeq" id="WP_145751403.1">
    <property type="nucleotide sequence ID" value="NZ_VITN01000012.1"/>
</dbReference>
<keyword evidence="2" id="KW-1277">Toxin-antitoxin system</keyword>
<dbReference type="InterPro" id="IPR022789">
    <property type="entry name" value="ParD"/>
</dbReference>
<evidence type="ECO:0000256" key="2">
    <source>
        <dbReference type="ARBA" id="ARBA00022649"/>
    </source>
</evidence>
<dbReference type="PANTHER" id="PTHR36582:SF2">
    <property type="entry name" value="ANTITOXIN PARD"/>
    <property type="match status" value="1"/>
</dbReference>
<dbReference type="PANTHER" id="PTHR36582">
    <property type="entry name" value="ANTITOXIN PARD"/>
    <property type="match status" value="1"/>
</dbReference>
<gene>
    <name evidence="3" type="ORF">FBZ89_112118</name>
</gene>
<evidence type="ECO:0000313" key="3">
    <source>
        <dbReference type="EMBL" id="TWB16960.1"/>
    </source>
</evidence>
<dbReference type="InterPro" id="IPR010985">
    <property type="entry name" value="Ribbon_hlx_hlx"/>
</dbReference>
<dbReference type="NCBIfam" id="TIGR02606">
    <property type="entry name" value="antidote_CC2985"/>
    <property type="match status" value="1"/>
</dbReference>
<dbReference type="AlphaFoldDB" id="A0A560F5R2"/>
<accession>A0A560F5R2</accession>
<dbReference type="SUPFAM" id="SSF47598">
    <property type="entry name" value="Ribbon-helix-helix"/>
    <property type="match status" value="1"/>
</dbReference>